<dbReference type="Proteomes" id="UP001152797">
    <property type="component" value="Unassembled WGS sequence"/>
</dbReference>
<dbReference type="AlphaFoldDB" id="A0A9P1BQX2"/>
<sequence length="174" mass="19450">MTSDQAGKQYAPFTQLPPLAGLGGTDASAIQLPATPADVKSSVQQEVEPLFQMARKVIEDHDRWISAAQDEEVNRKERQELLRVAAEIPQDTQVTMHFQLPTGSKVTEKMQPTQTSYEIYTKAFQLLQQEREFRIKVEGAEGEHFSKDVNEANFHLSLESLGLKPGCSYTVIVS</sequence>
<evidence type="ECO:0000313" key="3">
    <source>
        <dbReference type="EMBL" id="CAL4764892.1"/>
    </source>
</evidence>
<accession>A0A9P1BQX2</accession>
<evidence type="ECO:0000256" key="1">
    <source>
        <dbReference type="SAM" id="MobiDB-lite"/>
    </source>
</evidence>
<feature type="region of interest" description="Disordered" evidence="1">
    <location>
        <begin position="1"/>
        <end position="27"/>
    </location>
</feature>
<evidence type="ECO:0000313" key="4">
    <source>
        <dbReference type="Proteomes" id="UP001152797"/>
    </source>
</evidence>
<dbReference type="EMBL" id="CAMXCT030000352">
    <property type="protein sequence ID" value="CAL4764892.1"/>
    <property type="molecule type" value="Genomic_DNA"/>
</dbReference>
<reference evidence="2" key="1">
    <citation type="submission" date="2022-10" db="EMBL/GenBank/DDBJ databases">
        <authorList>
            <person name="Chen Y."/>
            <person name="Dougan E. K."/>
            <person name="Chan C."/>
            <person name="Rhodes N."/>
            <person name="Thang M."/>
        </authorList>
    </citation>
    <scope>NUCLEOTIDE SEQUENCE</scope>
</reference>
<dbReference type="EMBL" id="CAMXCT020000352">
    <property type="protein sequence ID" value="CAL1130955.1"/>
    <property type="molecule type" value="Genomic_DNA"/>
</dbReference>
<name>A0A9P1BQX2_9DINO</name>
<comment type="caution">
    <text evidence="2">The sequence shown here is derived from an EMBL/GenBank/DDBJ whole genome shotgun (WGS) entry which is preliminary data.</text>
</comment>
<dbReference type="OrthoDB" id="412251at2759"/>
<proteinExistence type="predicted"/>
<evidence type="ECO:0000313" key="2">
    <source>
        <dbReference type="EMBL" id="CAI3977580.1"/>
    </source>
</evidence>
<dbReference type="EMBL" id="CAMXCT010000352">
    <property type="protein sequence ID" value="CAI3977580.1"/>
    <property type="molecule type" value="Genomic_DNA"/>
</dbReference>
<keyword evidence="4" id="KW-1185">Reference proteome</keyword>
<reference evidence="3 4" key="2">
    <citation type="submission" date="2024-05" db="EMBL/GenBank/DDBJ databases">
        <authorList>
            <person name="Chen Y."/>
            <person name="Shah S."/>
            <person name="Dougan E. K."/>
            <person name="Thang M."/>
            <person name="Chan C."/>
        </authorList>
    </citation>
    <scope>NUCLEOTIDE SEQUENCE [LARGE SCALE GENOMIC DNA]</scope>
</reference>
<gene>
    <name evidence="2" type="ORF">C1SCF055_LOCUS5712</name>
</gene>
<protein>
    <submittedName>
        <fullName evidence="3">PAS domain-containing protein</fullName>
    </submittedName>
</protein>
<organism evidence="2">
    <name type="scientific">Cladocopium goreaui</name>
    <dbReference type="NCBI Taxonomy" id="2562237"/>
    <lineage>
        <taxon>Eukaryota</taxon>
        <taxon>Sar</taxon>
        <taxon>Alveolata</taxon>
        <taxon>Dinophyceae</taxon>
        <taxon>Suessiales</taxon>
        <taxon>Symbiodiniaceae</taxon>
        <taxon>Cladocopium</taxon>
    </lineage>
</organism>